<dbReference type="GO" id="GO:0005615">
    <property type="term" value="C:extracellular space"/>
    <property type="evidence" value="ECO:0007669"/>
    <property type="project" value="TreeGrafter"/>
</dbReference>
<dbReference type="SUPFAM" id="SSF47565">
    <property type="entry name" value="Insect pheromone/odorant-binding proteins"/>
    <property type="match status" value="1"/>
</dbReference>
<evidence type="ECO:0000256" key="1">
    <source>
        <dbReference type="ARBA" id="ARBA00022729"/>
    </source>
</evidence>
<dbReference type="Pfam" id="PF01395">
    <property type="entry name" value="PBP_GOBP"/>
    <property type="match status" value="1"/>
</dbReference>
<protein>
    <submittedName>
        <fullName evidence="3">Odorant-binding protein 11</fullName>
    </submittedName>
</protein>
<feature type="signal peptide" evidence="2">
    <location>
        <begin position="1"/>
        <end position="22"/>
    </location>
</feature>
<dbReference type="CDD" id="cd23992">
    <property type="entry name" value="PBP_GOBP"/>
    <property type="match status" value="1"/>
</dbReference>
<dbReference type="GO" id="GO:0005549">
    <property type="term" value="F:odorant binding"/>
    <property type="evidence" value="ECO:0007669"/>
    <property type="project" value="InterPro"/>
</dbReference>
<dbReference type="InterPro" id="IPR006170">
    <property type="entry name" value="PBP/GOBP"/>
</dbReference>
<gene>
    <name evidence="3" type="primary">DplaOBP11</name>
</gene>
<dbReference type="EMBL" id="LC042116">
    <property type="protein sequence ID" value="BAS69450.1"/>
    <property type="molecule type" value="mRNA"/>
</dbReference>
<dbReference type="Gene3D" id="1.10.238.20">
    <property type="entry name" value="Pheromone/general odorant binding protein domain"/>
    <property type="match status" value="1"/>
</dbReference>
<proteinExistence type="evidence at transcript level"/>
<accession>A0A0P0UVN2</accession>
<organism evidence="3">
    <name type="scientific">Delia platura</name>
    <dbReference type="NCBI Taxonomy" id="81723"/>
    <lineage>
        <taxon>Eukaryota</taxon>
        <taxon>Metazoa</taxon>
        <taxon>Ecdysozoa</taxon>
        <taxon>Arthropoda</taxon>
        <taxon>Hexapoda</taxon>
        <taxon>Insecta</taxon>
        <taxon>Pterygota</taxon>
        <taxon>Neoptera</taxon>
        <taxon>Endopterygota</taxon>
        <taxon>Diptera</taxon>
        <taxon>Brachycera</taxon>
        <taxon>Muscomorpha</taxon>
        <taxon>Muscoidea</taxon>
        <taxon>Anthomyiidae</taxon>
        <taxon>Anthomyiinae</taxon>
        <taxon>Delia</taxon>
    </lineage>
</organism>
<sequence>MKFIVKFLVFAAIAVALQKVVAAEDDAAFKEFVEKSQQCKDKLGISDEEAEEAHKAHQNGEEIDGKFKCFAHCIAEEMDVLDGTGKFDVAKMEAKHAMSGDELEKINECKGEHDMENDDCEYSYKMMGCLMSK</sequence>
<dbReference type="AlphaFoldDB" id="A0A0P0UVN2"/>
<feature type="chain" id="PRO_5006056087" evidence="2">
    <location>
        <begin position="23"/>
        <end position="133"/>
    </location>
</feature>
<reference evidence="3" key="1">
    <citation type="submission" date="2015-04" db="EMBL/GenBank/DDBJ databases">
        <title>The repertoire of odorant-binding proteins was not affected by host specialization in two Delia species (Diptera: Anthomyiidae).</title>
        <authorList>
            <person name="Matsuo T."/>
            <person name="Ohta S."/>
            <person name="Seto Y."/>
            <person name="Tamura K."/>
            <person name="Ishikawa Y."/>
        </authorList>
    </citation>
    <scope>NUCLEOTIDE SEQUENCE</scope>
    <source>
        <tissue evidence="3">Antenna</tissue>
    </source>
</reference>
<dbReference type="GO" id="GO:0007608">
    <property type="term" value="P:sensory perception of smell"/>
    <property type="evidence" value="ECO:0007669"/>
    <property type="project" value="TreeGrafter"/>
</dbReference>
<dbReference type="InterPro" id="IPR036728">
    <property type="entry name" value="PBP_GOBP_sf"/>
</dbReference>
<evidence type="ECO:0000313" key="3">
    <source>
        <dbReference type="EMBL" id="BAS69450.1"/>
    </source>
</evidence>
<keyword evidence="1 2" id="KW-0732">Signal</keyword>
<name>A0A0P0UVN2_9MUSC</name>
<dbReference type="PANTHER" id="PTHR11857:SF48">
    <property type="entry name" value="GENERAL ODORANT-BINDING PROTEIN 57C-RELATED"/>
    <property type="match status" value="1"/>
</dbReference>
<evidence type="ECO:0000256" key="2">
    <source>
        <dbReference type="SAM" id="SignalP"/>
    </source>
</evidence>
<dbReference type="PANTHER" id="PTHR11857">
    <property type="entry name" value="ODORANT BINDING PROTEIN-RELATED"/>
    <property type="match status" value="1"/>
</dbReference>